<keyword evidence="2" id="KW-0472">Membrane</keyword>
<reference evidence="3" key="2">
    <citation type="submission" date="2020-09" db="EMBL/GenBank/DDBJ databases">
        <authorList>
            <person name="Sun Q."/>
            <person name="Zhou Y."/>
        </authorList>
    </citation>
    <scope>NUCLEOTIDE SEQUENCE</scope>
    <source>
        <strain evidence="3">CGMCC 4.3508</strain>
    </source>
</reference>
<accession>A0A917RTM3</accession>
<feature type="transmembrane region" description="Helical" evidence="2">
    <location>
        <begin position="154"/>
        <end position="173"/>
    </location>
</feature>
<dbReference type="Pfam" id="PF05552">
    <property type="entry name" value="MS_channel_1st_1"/>
    <property type="match status" value="2"/>
</dbReference>
<dbReference type="Gene3D" id="1.10.287.1260">
    <property type="match status" value="1"/>
</dbReference>
<dbReference type="PANTHER" id="PTHR30221:SF1">
    <property type="entry name" value="SMALL-CONDUCTANCE MECHANOSENSITIVE CHANNEL"/>
    <property type="match status" value="1"/>
</dbReference>
<keyword evidence="2" id="KW-1133">Transmembrane helix</keyword>
<feature type="region of interest" description="Disordered" evidence="1">
    <location>
        <begin position="231"/>
        <end position="357"/>
    </location>
</feature>
<feature type="transmembrane region" description="Helical" evidence="2">
    <location>
        <begin position="24"/>
        <end position="45"/>
    </location>
</feature>
<evidence type="ECO:0000313" key="4">
    <source>
        <dbReference type="Proteomes" id="UP000638263"/>
    </source>
</evidence>
<reference evidence="3" key="1">
    <citation type="journal article" date="2014" name="Int. J. Syst. Evol. Microbiol.">
        <title>Complete genome sequence of Corynebacterium casei LMG S-19264T (=DSM 44701T), isolated from a smear-ripened cheese.</title>
        <authorList>
            <consortium name="US DOE Joint Genome Institute (JGI-PGF)"/>
            <person name="Walter F."/>
            <person name="Albersmeier A."/>
            <person name="Kalinowski J."/>
            <person name="Ruckert C."/>
        </authorList>
    </citation>
    <scope>NUCLEOTIDE SEQUENCE</scope>
    <source>
        <strain evidence="3">CGMCC 4.3508</strain>
    </source>
</reference>
<feature type="transmembrane region" description="Helical" evidence="2">
    <location>
        <begin position="185"/>
        <end position="206"/>
    </location>
</feature>
<feature type="compositionally biased region" description="Low complexity" evidence="1">
    <location>
        <begin position="304"/>
        <end position="315"/>
    </location>
</feature>
<name>A0A917RTM3_9NOCA</name>
<dbReference type="InterPro" id="IPR045275">
    <property type="entry name" value="MscS_archaea/bacteria_type"/>
</dbReference>
<organism evidence="3 4">
    <name type="scientific">Nocardia jinanensis</name>
    <dbReference type="NCBI Taxonomy" id="382504"/>
    <lineage>
        <taxon>Bacteria</taxon>
        <taxon>Bacillati</taxon>
        <taxon>Actinomycetota</taxon>
        <taxon>Actinomycetes</taxon>
        <taxon>Mycobacteriales</taxon>
        <taxon>Nocardiaceae</taxon>
        <taxon>Nocardia</taxon>
    </lineage>
</organism>
<evidence type="ECO:0000256" key="2">
    <source>
        <dbReference type="SAM" id="Phobius"/>
    </source>
</evidence>
<proteinExistence type="predicted"/>
<protein>
    <submittedName>
        <fullName evidence="3">Uncharacterized protein</fullName>
    </submittedName>
</protein>
<keyword evidence="4" id="KW-1185">Reference proteome</keyword>
<dbReference type="InterPro" id="IPR008910">
    <property type="entry name" value="MSC_TM_helix"/>
</dbReference>
<comment type="caution">
    <text evidence="3">The sequence shown here is derived from an EMBL/GenBank/DDBJ whole genome shotgun (WGS) entry which is preliminary data.</text>
</comment>
<feature type="transmembrane region" description="Helical" evidence="2">
    <location>
        <begin position="122"/>
        <end position="142"/>
    </location>
</feature>
<dbReference type="EMBL" id="BMMH01000012">
    <property type="protein sequence ID" value="GGL30691.1"/>
    <property type="molecule type" value="Genomic_DNA"/>
</dbReference>
<dbReference type="AlphaFoldDB" id="A0A917RTM3"/>
<evidence type="ECO:0000313" key="3">
    <source>
        <dbReference type="EMBL" id="GGL30691.1"/>
    </source>
</evidence>
<dbReference type="GO" id="GO:0008381">
    <property type="term" value="F:mechanosensitive monoatomic ion channel activity"/>
    <property type="evidence" value="ECO:0007669"/>
    <property type="project" value="InterPro"/>
</dbReference>
<sequence>MQTSSLAIDFQQGFSDAWSSIATFVPKLLGFLVILLIGWVIAKVVEKIVDKILERVGFDRLVERGGIQRMLSRSKYDASDLLGKLAFYAILLIALQMGFGVFGPNPVSNLINGIVAWLPRAAVAILIIVVAGAIAHAVSDLVRNALGGLSYGPMIGRIAAVFIWGIGIVAALNQIGVATTVTTPVLIAVLATLGGILVVGVGGGLVRPMQQRWESWLTGFEEEMPAMRGHAEAYQRGREDASRERTGAQQAEHGQVPGGRDPEQWDQPQPARGGGYRDEPGETGGYGQQMSIGEYRQFGNPYRGGQSPYGGPQSPYGGGHSPYGDGGQPPYGDGGQQPPYGDGGRPPYGGGEPRHLR</sequence>
<dbReference type="Proteomes" id="UP000638263">
    <property type="component" value="Unassembled WGS sequence"/>
</dbReference>
<keyword evidence="2" id="KW-0812">Transmembrane</keyword>
<feature type="transmembrane region" description="Helical" evidence="2">
    <location>
        <begin position="81"/>
        <end position="102"/>
    </location>
</feature>
<feature type="compositionally biased region" description="Basic and acidic residues" evidence="1">
    <location>
        <begin position="231"/>
        <end position="246"/>
    </location>
</feature>
<gene>
    <name evidence="3" type="ORF">GCM10011588_51780</name>
</gene>
<dbReference type="PANTHER" id="PTHR30221">
    <property type="entry name" value="SMALL-CONDUCTANCE MECHANOSENSITIVE CHANNEL"/>
    <property type="match status" value="1"/>
</dbReference>
<evidence type="ECO:0000256" key="1">
    <source>
        <dbReference type="SAM" id="MobiDB-lite"/>
    </source>
</evidence>
<feature type="compositionally biased region" description="Gly residues" evidence="1">
    <location>
        <begin position="316"/>
        <end position="351"/>
    </location>
</feature>